<name>H6RDN7_9BACT</name>
<reference evidence="3" key="1">
    <citation type="journal article" date="2012" name="Environ. Microbiol.">
        <title>Genomic content of uncultured Bacteroidetes from contrasting oceanic provinces in the North Atlantic Ocean.</title>
        <authorList>
            <person name="Gomez-Pereira P.R."/>
            <person name="Schuler M."/>
            <person name="Fuchs B.M."/>
            <person name="Bennke C."/>
            <person name="Teeling H."/>
            <person name="Waldmann J."/>
            <person name="Richter M."/>
            <person name="Barbe V."/>
            <person name="Bataille E."/>
            <person name="Glockner F.O."/>
            <person name="Amann R."/>
        </authorList>
    </citation>
    <scope>NUCLEOTIDE SEQUENCE</scope>
</reference>
<dbReference type="GO" id="GO:0033745">
    <property type="term" value="F:L-methionine-(R)-S-oxide reductase activity"/>
    <property type="evidence" value="ECO:0007669"/>
    <property type="project" value="TreeGrafter"/>
</dbReference>
<proteinExistence type="inferred from homology"/>
<comment type="similarity">
    <text evidence="1">Belongs to the free Met sulfoxide reductase family.</text>
</comment>
<protein>
    <submittedName>
        <fullName evidence="3">GAF domain-containing protein</fullName>
    </submittedName>
</protein>
<dbReference type="Pfam" id="PF13185">
    <property type="entry name" value="GAF_2"/>
    <property type="match status" value="1"/>
</dbReference>
<dbReference type="SUPFAM" id="SSF55781">
    <property type="entry name" value="GAF domain-like"/>
    <property type="match status" value="1"/>
</dbReference>
<evidence type="ECO:0000259" key="2">
    <source>
        <dbReference type="Pfam" id="PF13185"/>
    </source>
</evidence>
<dbReference type="InterPro" id="IPR051330">
    <property type="entry name" value="Phosphatase_reg/MetRdx"/>
</dbReference>
<reference evidence="3" key="2">
    <citation type="submission" date="2012-02" db="EMBL/GenBank/DDBJ databases">
        <authorList>
            <person name="Genoscope - CEA"/>
        </authorList>
    </citation>
    <scope>NUCLEOTIDE SEQUENCE</scope>
</reference>
<dbReference type="PANTHER" id="PTHR21021:SF15">
    <property type="entry name" value="FREE METHIONINE-R-SULFOXIDE REDUCTASE"/>
    <property type="match status" value="1"/>
</dbReference>
<dbReference type="InterPro" id="IPR029016">
    <property type="entry name" value="GAF-like_dom_sf"/>
</dbReference>
<dbReference type="InterPro" id="IPR003018">
    <property type="entry name" value="GAF"/>
</dbReference>
<organism evidence="3">
    <name type="scientific">uncultured Flavobacteriia bacterium</name>
    <dbReference type="NCBI Taxonomy" id="212695"/>
    <lineage>
        <taxon>Bacteria</taxon>
        <taxon>Pseudomonadati</taxon>
        <taxon>Bacteroidota</taxon>
        <taxon>Flavobacteriia</taxon>
        <taxon>environmental samples</taxon>
    </lineage>
</organism>
<dbReference type="Gene3D" id="3.30.450.40">
    <property type="match status" value="1"/>
</dbReference>
<dbReference type="PANTHER" id="PTHR21021">
    <property type="entry name" value="GAF/PUTATIVE CYTOSKELETAL PROTEIN"/>
    <property type="match status" value="1"/>
</dbReference>
<dbReference type="EMBL" id="FO117572">
    <property type="protein sequence ID" value="CCF99148.1"/>
    <property type="molecule type" value="Genomic_DNA"/>
</dbReference>
<accession>H6RDN7</accession>
<dbReference type="FunFam" id="3.30.450.40:FF:000008">
    <property type="entry name" value="GAF domain-containing proteins"/>
    <property type="match status" value="1"/>
</dbReference>
<evidence type="ECO:0000256" key="1">
    <source>
        <dbReference type="ARBA" id="ARBA00038454"/>
    </source>
</evidence>
<gene>
    <name evidence="3" type="ORF">VIS_S3ARA10014</name>
</gene>
<feature type="domain" description="GAF" evidence="2">
    <location>
        <begin position="56"/>
        <end position="167"/>
    </location>
</feature>
<dbReference type="GO" id="GO:0005829">
    <property type="term" value="C:cytosol"/>
    <property type="evidence" value="ECO:0007669"/>
    <property type="project" value="TreeGrafter"/>
</dbReference>
<evidence type="ECO:0000313" key="3">
    <source>
        <dbReference type="EMBL" id="CCF99148.1"/>
    </source>
</evidence>
<sequence>MQIKNKKGKFVQNLEMTEDLVKVEGNKSEIYSSLIPQIKALVGDEKDLVANQANIAAALKEAFGFLWVGFYNVREDMMILGPFQGPIACTRIQKGKGVCGTVWKTKKPIVVDNVDEFDGHIACSTLSKSEVVIPLIRECQVIGVLDVDSYELAAFDQNDVLYLNEICEWFVSTL</sequence>
<dbReference type="AlphaFoldDB" id="H6RDN7"/>